<evidence type="ECO:0000313" key="3">
    <source>
        <dbReference type="EMBL" id="GAL82794.1"/>
    </source>
</evidence>
<dbReference type="RefSeq" id="WP_052429835.1">
    <property type="nucleotide sequence ID" value="NZ_BBLT01000001.1"/>
</dbReference>
<dbReference type="Proteomes" id="UP000030185">
    <property type="component" value="Unassembled WGS sequence"/>
</dbReference>
<dbReference type="PANTHER" id="PTHR30189">
    <property type="entry name" value="LPS-ASSEMBLY PROTEIN"/>
    <property type="match status" value="1"/>
</dbReference>
<dbReference type="Pfam" id="PF19838">
    <property type="entry name" value="LptD_2"/>
    <property type="match status" value="1"/>
</dbReference>
<evidence type="ECO:0000256" key="1">
    <source>
        <dbReference type="SAM" id="MobiDB-lite"/>
    </source>
</evidence>
<dbReference type="GO" id="GO:0009279">
    <property type="term" value="C:cell outer membrane"/>
    <property type="evidence" value="ECO:0007669"/>
    <property type="project" value="TreeGrafter"/>
</dbReference>
<comment type="caution">
    <text evidence="3">The sequence shown here is derived from an EMBL/GenBank/DDBJ whole genome shotgun (WGS) entry which is preliminary data.</text>
</comment>
<evidence type="ECO:0000259" key="2">
    <source>
        <dbReference type="Pfam" id="PF19838"/>
    </source>
</evidence>
<proteinExistence type="predicted"/>
<reference evidence="3 4" key="1">
    <citation type="submission" date="2014-09" db="EMBL/GenBank/DDBJ databases">
        <title>Sporocytophaga myxococcoides PG-01 genome sequencing.</title>
        <authorList>
            <person name="Liu L."/>
            <person name="Gao P.J."/>
            <person name="Chen G.J."/>
            <person name="Wang L.S."/>
        </authorList>
    </citation>
    <scope>NUCLEOTIDE SEQUENCE [LARGE SCALE GENOMIC DNA]</scope>
    <source>
        <strain evidence="3 4">PG-01</strain>
    </source>
</reference>
<evidence type="ECO:0000313" key="4">
    <source>
        <dbReference type="Proteomes" id="UP000030185"/>
    </source>
</evidence>
<keyword evidence="4" id="KW-1185">Reference proteome</keyword>
<protein>
    <recommendedName>
        <fullName evidence="2">LPS-assembly protein LptD central domain-containing protein</fullName>
    </recommendedName>
</protein>
<organism evidence="3 4">
    <name type="scientific">Sporocytophaga myxococcoides</name>
    <dbReference type="NCBI Taxonomy" id="153721"/>
    <lineage>
        <taxon>Bacteria</taxon>
        <taxon>Pseudomonadati</taxon>
        <taxon>Bacteroidota</taxon>
        <taxon>Cytophagia</taxon>
        <taxon>Cytophagales</taxon>
        <taxon>Cytophagaceae</taxon>
        <taxon>Sporocytophaga</taxon>
    </lineage>
</organism>
<accession>A0A098L8Z3</accession>
<feature type="region of interest" description="Disordered" evidence="1">
    <location>
        <begin position="1"/>
        <end position="22"/>
    </location>
</feature>
<dbReference type="GO" id="GO:1990351">
    <property type="term" value="C:transporter complex"/>
    <property type="evidence" value="ECO:0007669"/>
    <property type="project" value="TreeGrafter"/>
</dbReference>
<dbReference type="EMBL" id="BBLT01000001">
    <property type="protein sequence ID" value="GAL82794.1"/>
    <property type="molecule type" value="Genomic_DNA"/>
</dbReference>
<gene>
    <name evidence="3" type="ORF">MYP_20</name>
</gene>
<dbReference type="STRING" id="153721.MYP_20"/>
<sequence>MLAPAESTEAAAVKDTTDTSDSLNVKHKGDIETTIKYSARDSIRLDVVTQTAYLYGDAKINYGDITLEAEQIEINWATSTLTAVGVPDSTGKVKGVPLFKEKDDKYSADIIKYNFKTRKGIISGIITQQGEGFIHGEKVKRTDEALFINSANYTTCNLAHPHFHIRANKLKVIPQDKIVTGPFNLYVADVPTPLGFILGIFPVPKKNKSGLIFPMYGESRDRGFFLRNGGYYFAINDYVASRLIGEIYTLGSYGLQSQTDYISRYKFRGNLDLAFNHRKSTNPNFGVAEGAKEFYFVDDYKIVWNHQTISKKNSRLSSGVNFASTTFNRNNAYNPAAYLTNTMTSSISYSKFFGGTPFNLSLAARSTQNNNTGVYDFTFPDFAFNMNRIYPFKKKIGDGNSWYEKINVSYGSIGSIQASNLSGVRRGRTPEGENLDTLKLNFNNLGRIFSPPYARSGLRHSASVATTIKALKYFNLNPSLNFNEYMYFNRLNYRTIGPDTNQVVTYDTLRRFSNAYDFNFSADLTTRIFGSVYFKKGSLMGVRHTLIPTLNYTYRPDFSKLFGGPSYQIVPVTARGETTNQSLSRYNGFLYGGPGRGESNMLSFSLNNTIEAKVKTKNDSVNPTKKVPILENLSMNGSYDFTADSFQLSKIAISARTKLFNRLDINFNYVFDPYFYTLDSQSTRGVFQRRNDIITFGGTKDQQYSLMLSTNLNPAAKKKNYKAPNASQAELNVINANPEMYVDFNIPWSMYVSYNLSYTKIGYNLGNRIQTLSFNGDLRISEKWKIGFNSGYDITNQAVTYTQINVYRDLHCWEMRFNWIPFGYRQSYSFDINVKASVLQDLKLNRKRDWYDNSLRTGPR</sequence>
<dbReference type="InterPro" id="IPR050218">
    <property type="entry name" value="LptD"/>
</dbReference>
<feature type="domain" description="LPS-assembly protein LptD central" evidence="2">
    <location>
        <begin position="178"/>
        <end position="674"/>
    </location>
</feature>
<dbReference type="eggNOG" id="COG1452">
    <property type="taxonomic scope" value="Bacteria"/>
</dbReference>
<dbReference type="AlphaFoldDB" id="A0A098L8Z3"/>
<dbReference type="InterPro" id="IPR045659">
    <property type="entry name" value="LptD_2"/>
</dbReference>
<dbReference type="PANTHER" id="PTHR30189:SF1">
    <property type="entry name" value="LPS-ASSEMBLY PROTEIN LPTD"/>
    <property type="match status" value="1"/>
</dbReference>
<dbReference type="OrthoDB" id="9802320at2"/>
<name>A0A098L8Z3_9BACT</name>